<dbReference type="RefSeq" id="XP_005759823.1">
    <property type="nucleotide sequence ID" value="XM_005759766.1"/>
</dbReference>
<dbReference type="InterPro" id="IPR007577">
    <property type="entry name" value="GlycoTrfase_DXD_sugar-bd_CS"/>
</dbReference>
<dbReference type="PANTHER" id="PTHR31834:SF1">
    <property type="entry name" value="INITIATION-SPECIFIC ALPHA-1,6-MANNOSYLTRANSFERASE"/>
    <property type="match status" value="1"/>
</dbReference>
<dbReference type="AlphaFoldDB" id="A0A0D3I809"/>
<evidence type="ECO:0000313" key="1">
    <source>
        <dbReference type="EnsemblProtists" id="EOD07394"/>
    </source>
</evidence>
<protein>
    <submittedName>
        <fullName evidence="1">Uncharacterized protein</fullName>
    </submittedName>
</protein>
<reference evidence="2" key="1">
    <citation type="journal article" date="2013" name="Nature">
        <title>Pan genome of the phytoplankton Emiliania underpins its global distribution.</title>
        <authorList>
            <person name="Read B.A."/>
            <person name="Kegel J."/>
            <person name="Klute M.J."/>
            <person name="Kuo A."/>
            <person name="Lefebvre S.C."/>
            <person name="Maumus F."/>
            <person name="Mayer C."/>
            <person name="Miller J."/>
            <person name="Monier A."/>
            <person name="Salamov A."/>
            <person name="Young J."/>
            <person name="Aguilar M."/>
            <person name="Claverie J.M."/>
            <person name="Frickenhaus S."/>
            <person name="Gonzalez K."/>
            <person name="Herman E.K."/>
            <person name="Lin Y.C."/>
            <person name="Napier J."/>
            <person name="Ogata H."/>
            <person name="Sarno A.F."/>
            <person name="Shmutz J."/>
            <person name="Schroeder D."/>
            <person name="de Vargas C."/>
            <person name="Verret F."/>
            <person name="von Dassow P."/>
            <person name="Valentin K."/>
            <person name="Van de Peer Y."/>
            <person name="Wheeler G."/>
            <person name="Dacks J.B."/>
            <person name="Delwiche C.F."/>
            <person name="Dyhrman S.T."/>
            <person name="Glockner G."/>
            <person name="John U."/>
            <person name="Richards T."/>
            <person name="Worden A.Z."/>
            <person name="Zhang X."/>
            <person name="Grigoriev I.V."/>
            <person name="Allen A.E."/>
            <person name="Bidle K."/>
            <person name="Borodovsky M."/>
            <person name="Bowler C."/>
            <person name="Brownlee C."/>
            <person name="Cock J.M."/>
            <person name="Elias M."/>
            <person name="Gladyshev V.N."/>
            <person name="Groth M."/>
            <person name="Guda C."/>
            <person name="Hadaegh A."/>
            <person name="Iglesias-Rodriguez M.D."/>
            <person name="Jenkins J."/>
            <person name="Jones B.M."/>
            <person name="Lawson T."/>
            <person name="Leese F."/>
            <person name="Lindquist E."/>
            <person name="Lobanov A."/>
            <person name="Lomsadze A."/>
            <person name="Malik S.B."/>
            <person name="Marsh M.E."/>
            <person name="Mackinder L."/>
            <person name="Mock T."/>
            <person name="Mueller-Roeber B."/>
            <person name="Pagarete A."/>
            <person name="Parker M."/>
            <person name="Probert I."/>
            <person name="Quesneville H."/>
            <person name="Raines C."/>
            <person name="Rensing S.A."/>
            <person name="Riano-Pachon D.M."/>
            <person name="Richier S."/>
            <person name="Rokitta S."/>
            <person name="Shiraiwa Y."/>
            <person name="Soanes D.M."/>
            <person name="van der Giezen M."/>
            <person name="Wahlund T.M."/>
            <person name="Williams B."/>
            <person name="Wilson W."/>
            <person name="Wolfe G."/>
            <person name="Wurch L.L."/>
        </authorList>
    </citation>
    <scope>NUCLEOTIDE SEQUENCE</scope>
</reference>
<proteinExistence type="predicted"/>
<reference evidence="1" key="2">
    <citation type="submission" date="2024-10" db="UniProtKB">
        <authorList>
            <consortium name="EnsemblProtists"/>
        </authorList>
    </citation>
    <scope>IDENTIFICATION</scope>
</reference>
<dbReference type="HOGENOM" id="CLU_421772_0_0_1"/>
<evidence type="ECO:0000313" key="2">
    <source>
        <dbReference type="Proteomes" id="UP000013827"/>
    </source>
</evidence>
<dbReference type="PANTHER" id="PTHR31834">
    <property type="entry name" value="INITIATION-SPECIFIC ALPHA-1,6-MANNOSYLTRANSFERASE"/>
    <property type="match status" value="1"/>
</dbReference>
<dbReference type="GeneID" id="17253542"/>
<dbReference type="Gene3D" id="3.40.50.11350">
    <property type="match status" value="1"/>
</dbReference>
<dbReference type="GO" id="GO:0000136">
    <property type="term" value="C:mannan polymerase complex"/>
    <property type="evidence" value="ECO:0007669"/>
    <property type="project" value="TreeGrafter"/>
</dbReference>
<dbReference type="Pfam" id="PF04488">
    <property type="entry name" value="Gly_transf_sug"/>
    <property type="match status" value="1"/>
</dbReference>
<dbReference type="InterPro" id="IPR029044">
    <property type="entry name" value="Nucleotide-diphossugar_trans"/>
</dbReference>
<dbReference type="Proteomes" id="UP000013827">
    <property type="component" value="Unassembled WGS sequence"/>
</dbReference>
<name>A0A0D3I809_EMIH1</name>
<dbReference type="GO" id="GO:0006487">
    <property type="term" value="P:protein N-linked glycosylation"/>
    <property type="evidence" value="ECO:0007669"/>
    <property type="project" value="TreeGrafter"/>
</dbReference>
<keyword evidence="2" id="KW-1185">Reference proteome</keyword>
<sequence>MARAAIGTRTAEPVDEARRRGVQVLLDTLLLSRCDYLLKSSSAVSEFALYFAPRLIARTHDFSFEAGSPWGSPAGLPATSRRGGAPPWAWEPQPAKAMHLARGGRCALREPREAGGEGGEPFVVLGNGTVRGAAAGEDPETAAAAGEAAGKAAEKALDDGLTPEAAAAAGKAAGDAIIAGADIEIAPWTGEPSCASREKPRLCSWKARERWCGRLSKPPERQPLERGYAAAQLSRLRRFRFVSSEDGRTCARIVYGEALRLYRHLHPPSATYAPPRENFSRQPAFRSERRRESATVSCGRAGGVSRGGVPSGDSVSDAARQWFAAWRTRHAASGLFRPANESLWACESPMESPPTVPRRILQMGATAEAARSTLVQAWRRLNPEYDHVFLTDAEGGDFVRAIASTAERAAYGALATGAQRSDLLRLLWLRELGGIYADSDTEPTLPLRVFVPRRATFLRTGSTFEFIGTRTGHPLFRWAVANVTREVQRQVEGIRRGRPLCNTSHTCVIRVSGPVMYQRARRTFCRSKANVKYRSVCSPARKNSCSAWARARARWVNTSTFRAENERIGLSPEFVTYGKRPSPDALHVPKVRNLGGLVEICGGAVRHLDCRNARRAALLSPGANESILQRVGFARCETRHYSQHTHFFNV</sequence>
<dbReference type="GO" id="GO:0000009">
    <property type="term" value="F:alpha-1,6-mannosyltransferase activity"/>
    <property type="evidence" value="ECO:0007669"/>
    <property type="project" value="InterPro"/>
</dbReference>
<dbReference type="KEGG" id="ehx:EMIHUDRAFT_460057"/>
<dbReference type="EnsemblProtists" id="EOD07394">
    <property type="protein sequence ID" value="EOD07394"/>
    <property type="gene ID" value="EMIHUDRAFT_460057"/>
</dbReference>
<dbReference type="PaxDb" id="2903-EOD07394"/>
<organism evidence="1 2">
    <name type="scientific">Emiliania huxleyi (strain CCMP1516)</name>
    <dbReference type="NCBI Taxonomy" id="280463"/>
    <lineage>
        <taxon>Eukaryota</taxon>
        <taxon>Haptista</taxon>
        <taxon>Haptophyta</taxon>
        <taxon>Prymnesiophyceae</taxon>
        <taxon>Isochrysidales</taxon>
        <taxon>Noelaerhabdaceae</taxon>
        <taxon>Emiliania</taxon>
    </lineage>
</organism>
<dbReference type="SUPFAM" id="SSF53448">
    <property type="entry name" value="Nucleotide-diphospho-sugar transferases"/>
    <property type="match status" value="1"/>
</dbReference>
<dbReference type="Gene3D" id="3.90.550.20">
    <property type="match status" value="1"/>
</dbReference>
<dbReference type="InterPro" id="IPR039367">
    <property type="entry name" value="Och1-like"/>
</dbReference>
<accession>A0A0D3I809</accession>